<sequence>MAIGAVPAPPGTQALTLFWRRWLPAGLPARLVSAVLDQAVPKPPDDPTPAQVLDFARLHDSLRGLRPDLPKSQPAVHRPGDGHRPAVLYDGLLEAFALVAPEIRAGRPPHAGEALDCFVAAHAGARGVRDTPAFRRALTTEIAAEPRIDHYWRLVARLSTPDAASPDPSSPGAADTWLRTALSG</sequence>
<evidence type="ECO:0000313" key="1">
    <source>
        <dbReference type="EMBL" id="MFC4036319.1"/>
    </source>
</evidence>
<dbReference type="EMBL" id="JBHSBB010000048">
    <property type="protein sequence ID" value="MFC4036319.1"/>
    <property type="molecule type" value="Genomic_DNA"/>
</dbReference>
<evidence type="ECO:0000313" key="2">
    <source>
        <dbReference type="Proteomes" id="UP001595765"/>
    </source>
</evidence>
<keyword evidence="2" id="KW-1185">Reference proteome</keyword>
<dbReference type="Proteomes" id="UP001595765">
    <property type="component" value="Unassembled WGS sequence"/>
</dbReference>
<gene>
    <name evidence="1" type="ORF">ACFO3J_33475</name>
</gene>
<proteinExistence type="predicted"/>
<dbReference type="RefSeq" id="WP_386437819.1">
    <property type="nucleotide sequence ID" value="NZ_JBHSBB010000048.1"/>
</dbReference>
<protein>
    <submittedName>
        <fullName evidence="1">Uncharacterized protein</fullName>
    </submittedName>
</protein>
<reference evidence="2" key="1">
    <citation type="journal article" date="2019" name="Int. J. Syst. Evol. Microbiol.">
        <title>The Global Catalogue of Microorganisms (GCM) 10K type strain sequencing project: providing services to taxonomists for standard genome sequencing and annotation.</title>
        <authorList>
            <consortium name="The Broad Institute Genomics Platform"/>
            <consortium name="The Broad Institute Genome Sequencing Center for Infectious Disease"/>
            <person name="Wu L."/>
            <person name="Ma J."/>
        </authorList>
    </citation>
    <scope>NUCLEOTIDE SEQUENCE [LARGE SCALE GENOMIC DNA]</scope>
    <source>
        <strain evidence="2">CGMCC 4.7237</strain>
    </source>
</reference>
<name>A0ABV8HW73_9ACTN</name>
<organism evidence="1 2">
    <name type="scientific">Streptomyces polygonati</name>
    <dbReference type="NCBI Taxonomy" id="1617087"/>
    <lineage>
        <taxon>Bacteria</taxon>
        <taxon>Bacillati</taxon>
        <taxon>Actinomycetota</taxon>
        <taxon>Actinomycetes</taxon>
        <taxon>Kitasatosporales</taxon>
        <taxon>Streptomycetaceae</taxon>
        <taxon>Streptomyces</taxon>
    </lineage>
</organism>
<comment type="caution">
    <text evidence="1">The sequence shown here is derived from an EMBL/GenBank/DDBJ whole genome shotgun (WGS) entry which is preliminary data.</text>
</comment>
<accession>A0ABV8HW73</accession>